<organism evidence="2 3">
    <name type="scientific">Aegilops tauschii subsp. strangulata</name>
    <name type="common">Goatgrass</name>
    <dbReference type="NCBI Taxonomy" id="200361"/>
    <lineage>
        <taxon>Eukaryota</taxon>
        <taxon>Viridiplantae</taxon>
        <taxon>Streptophyta</taxon>
        <taxon>Embryophyta</taxon>
        <taxon>Tracheophyta</taxon>
        <taxon>Spermatophyta</taxon>
        <taxon>Magnoliopsida</taxon>
        <taxon>Liliopsida</taxon>
        <taxon>Poales</taxon>
        <taxon>Poaceae</taxon>
        <taxon>BOP clade</taxon>
        <taxon>Pooideae</taxon>
        <taxon>Triticodae</taxon>
        <taxon>Triticeae</taxon>
        <taxon>Triticinae</taxon>
        <taxon>Aegilops</taxon>
    </lineage>
</organism>
<feature type="region of interest" description="Disordered" evidence="1">
    <location>
        <begin position="1"/>
        <end position="91"/>
    </location>
</feature>
<reference evidence="2" key="5">
    <citation type="journal article" date="2021" name="G3 (Bethesda)">
        <title>Aegilops tauschii genome assembly Aet v5.0 features greater sequence contiguity and improved annotation.</title>
        <authorList>
            <person name="Wang L."/>
            <person name="Zhu T."/>
            <person name="Rodriguez J.C."/>
            <person name="Deal K.R."/>
            <person name="Dubcovsky J."/>
            <person name="McGuire P.E."/>
            <person name="Lux T."/>
            <person name="Spannagl M."/>
            <person name="Mayer K.F.X."/>
            <person name="Baldrich P."/>
            <person name="Meyers B.C."/>
            <person name="Huo N."/>
            <person name="Gu Y.Q."/>
            <person name="Zhou H."/>
            <person name="Devos K.M."/>
            <person name="Bennetzen J.L."/>
            <person name="Unver T."/>
            <person name="Budak H."/>
            <person name="Gulick P.J."/>
            <person name="Galiba G."/>
            <person name="Kalapos B."/>
            <person name="Nelson D.R."/>
            <person name="Li P."/>
            <person name="You F.M."/>
            <person name="Luo M.C."/>
            <person name="Dvorak J."/>
        </authorList>
    </citation>
    <scope>NUCLEOTIDE SEQUENCE [LARGE SCALE GENOMIC DNA]</scope>
    <source>
        <strain evidence="2">cv. AL8/78</strain>
    </source>
</reference>
<evidence type="ECO:0000313" key="2">
    <source>
        <dbReference type="EnsemblPlants" id="AET6Gv20687500.13"/>
    </source>
</evidence>
<reference evidence="2" key="4">
    <citation type="submission" date="2019-03" db="UniProtKB">
        <authorList>
            <consortium name="EnsemblPlants"/>
        </authorList>
    </citation>
    <scope>IDENTIFICATION</scope>
</reference>
<feature type="compositionally biased region" description="Polar residues" evidence="1">
    <location>
        <begin position="68"/>
        <end position="91"/>
    </location>
</feature>
<dbReference type="Proteomes" id="UP000015105">
    <property type="component" value="Chromosome 6D"/>
</dbReference>
<dbReference type="AlphaFoldDB" id="A0A453PCN4"/>
<feature type="compositionally biased region" description="Pro residues" evidence="1">
    <location>
        <begin position="33"/>
        <end position="50"/>
    </location>
</feature>
<dbReference type="EnsemblPlants" id="AET6Gv20687500.13">
    <property type="protein sequence ID" value="AET6Gv20687500.13"/>
    <property type="gene ID" value="AET6Gv20687500"/>
</dbReference>
<protein>
    <submittedName>
        <fullName evidence="2">Uncharacterized protein</fullName>
    </submittedName>
</protein>
<name>A0A453PCN4_AEGTS</name>
<sequence>AHVLVNPLSFPSPSHPPAQFKIQSSNANASAPPARPPVPRPASAPPPDASPPASRSTALRFRCAHKSPSGQQRHTTDFYHQSTPPIIISSN</sequence>
<accession>A0A453PCN4</accession>
<dbReference type="Gramene" id="AET6Gv20687500.13">
    <property type="protein sequence ID" value="AET6Gv20687500.13"/>
    <property type="gene ID" value="AET6Gv20687500"/>
</dbReference>
<evidence type="ECO:0000313" key="3">
    <source>
        <dbReference type="Proteomes" id="UP000015105"/>
    </source>
</evidence>
<evidence type="ECO:0000256" key="1">
    <source>
        <dbReference type="SAM" id="MobiDB-lite"/>
    </source>
</evidence>
<reference evidence="3" key="2">
    <citation type="journal article" date="2017" name="Nat. Plants">
        <title>The Aegilops tauschii genome reveals multiple impacts of transposons.</title>
        <authorList>
            <person name="Zhao G."/>
            <person name="Zou C."/>
            <person name="Li K."/>
            <person name="Wang K."/>
            <person name="Li T."/>
            <person name="Gao L."/>
            <person name="Zhang X."/>
            <person name="Wang H."/>
            <person name="Yang Z."/>
            <person name="Liu X."/>
            <person name="Jiang W."/>
            <person name="Mao L."/>
            <person name="Kong X."/>
            <person name="Jiao Y."/>
            <person name="Jia J."/>
        </authorList>
    </citation>
    <scope>NUCLEOTIDE SEQUENCE [LARGE SCALE GENOMIC DNA]</scope>
    <source>
        <strain evidence="3">cv. AL8/78</strain>
    </source>
</reference>
<proteinExistence type="predicted"/>
<reference evidence="2" key="3">
    <citation type="journal article" date="2017" name="Nature">
        <title>Genome sequence of the progenitor of the wheat D genome Aegilops tauschii.</title>
        <authorList>
            <person name="Luo M.C."/>
            <person name="Gu Y.Q."/>
            <person name="Puiu D."/>
            <person name="Wang H."/>
            <person name="Twardziok S.O."/>
            <person name="Deal K.R."/>
            <person name="Huo N."/>
            <person name="Zhu T."/>
            <person name="Wang L."/>
            <person name="Wang Y."/>
            <person name="McGuire P.E."/>
            <person name="Liu S."/>
            <person name="Long H."/>
            <person name="Ramasamy R.K."/>
            <person name="Rodriguez J.C."/>
            <person name="Van S.L."/>
            <person name="Yuan L."/>
            <person name="Wang Z."/>
            <person name="Xia Z."/>
            <person name="Xiao L."/>
            <person name="Anderson O.D."/>
            <person name="Ouyang S."/>
            <person name="Liang Y."/>
            <person name="Zimin A.V."/>
            <person name="Pertea G."/>
            <person name="Qi P."/>
            <person name="Bennetzen J.L."/>
            <person name="Dai X."/>
            <person name="Dawson M.W."/>
            <person name="Muller H.G."/>
            <person name="Kugler K."/>
            <person name="Rivarola-Duarte L."/>
            <person name="Spannagl M."/>
            <person name="Mayer K.F.X."/>
            <person name="Lu F.H."/>
            <person name="Bevan M.W."/>
            <person name="Leroy P."/>
            <person name="Li P."/>
            <person name="You F.M."/>
            <person name="Sun Q."/>
            <person name="Liu Z."/>
            <person name="Lyons E."/>
            <person name="Wicker T."/>
            <person name="Salzberg S.L."/>
            <person name="Devos K.M."/>
            <person name="Dvorak J."/>
        </authorList>
    </citation>
    <scope>NUCLEOTIDE SEQUENCE [LARGE SCALE GENOMIC DNA]</scope>
    <source>
        <strain evidence="2">cv. AL8/78</strain>
    </source>
</reference>
<keyword evidence="3" id="KW-1185">Reference proteome</keyword>
<reference evidence="3" key="1">
    <citation type="journal article" date="2014" name="Science">
        <title>Ancient hybridizations among the ancestral genomes of bread wheat.</title>
        <authorList>
            <consortium name="International Wheat Genome Sequencing Consortium,"/>
            <person name="Marcussen T."/>
            <person name="Sandve S.R."/>
            <person name="Heier L."/>
            <person name="Spannagl M."/>
            <person name="Pfeifer M."/>
            <person name="Jakobsen K.S."/>
            <person name="Wulff B.B."/>
            <person name="Steuernagel B."/>
            <person name="Mayer K.F."/>
            <person name="Olsen O.A."/>
        </authorList>
    </citation>
    <scope>NUCLEOTIDE SEQUENCE [LARGE SCALE GENOMIC DNA]</scope>
    <source>
        <strain evidence="3">cv. AL8/78</strain>
    </source>
</reference>